<evidence type="ECO:0000256" key="1">
    <source>
        <dbReference type="ARBA" id="ARBA00004651"/>
    </source>
</evidence>
<dbReference type="PANTHER" id="PTHR24221">
    <property type="entry name" value="ATP-BINDING CASSETTE SUB-FAMILY B"/>
    <property type="match status" value="1"/>
</dbReference>
<dbReference type="PROSITE" id="PS50929">
    <property type="entry name" value="ABC_TM1F"/>
    <property type="match status" value="1"/>
</dbReference>
<dbReference type="CDD" id="cd03228">
    <property type="entry name" value="ABCC_MRP_Like"/>
    <property type="match status" value="1"/>
</dbReference>
<dbReference type="EMBL" id="FO681347">
    <property type="protein sequence ID" value="CCV63941.1"/>
    <property type="molecule type" value="Genomic_DNA"/>
</dbReference>
<name>U4KR86_ALTPJ</name>
<evidence type="ECO:0000256" key="8">
    <source>
        <dbReference type="SAM" id="Phobius"/>
    </source>
</evidence>
<protein>
    <submittedName>
        <fullName evidence="11">ABC transporter, ATP-binding protein</fullName>
    </submittedName>
</protein>
<keyword evidence="5 11" id="KW-0067">ATP-binding</keyword>
<organism evidence="11 12">
    <name type="scientific">Alteracholeplasma palmae (strain ATCC 49389 / J233)</name>
    <name type="common">Acholeplasma palmae</name>
    <dbReference type="NCBI Taxonomy" id="1318466"/>
    <lineage>
        <taxon>Bacteria</taxon>
        <taxon>Bacillati</taxon>
        <taxon>Mycoplasmatota</taxon>
        <taxon>Mollicutes</taxon>
        <taxon>Acholeplasmatales</taxon>
        <taxon>Acholeplasmataceae</taxon>
        <taxon>Acholeplasma</taxon>
    </lineage>
</organism>
<dbReference type="InterPro" id="IPR011527">
    <property type="entry name" value="ABC1_TM_dom"/>
</dbReference>
<evidence type="ECO:0000256" key="5">
    <source>
        <dbReference type="ARBA" id="ARBA00022840"/>
    </source>
</evidence>
<dbReference type="GO" id="GO:0016887">
    <property type="term" value="F:ATP hydrolysis activity"/>
    <property type="evidence" value="ECO:0007669"/>
    <property type="project" value="InterPro"/>
</dbReference>
<evidence type="ECO:0000256" key="4">
    <source>
        <dbReference type="ARBA" id="ARBA00022741"/>
    </source>
</evidence>
<keyword evidence="4" id="KW-0547">Nucleotide-binding</keyword>
<comment type="subcellular location">
    <subcellularLocation>
        <location evidence="1">Cell membrane</location>
        <topology evidence="1">Multi-pass membrane protein</topology>
    </subcellularLocation>
</comment>
<feature type="transmembrane region" description="Helical" evidence="8">
    <location>
        <begin position="159"/>
        <end position="177"/>
    </location>
</feature>
<sequence length="589" mass="68283">MIKKLIKFVNITFRINPIYYFIMLLVSGVTIIGLIFNMYQITYMIDMLLNQTKEEALKAGLYLVVINVLIYTVKTILEYFQENESLKTKQKINHYLAKKLMNMPYHYLENTYYLDLKERARFANDNQDAIGQLLAQLSSAFSSVVTIVSLGALLVAYDYIIIAILGVTTLMSILVILKGLKTQLGFYKDIIPVNRKYNYYLSELGKVKYAKEYRFSDMGKLMQRELKDFTEKTVKNFDKLNKKSSLYESLLASLQYIQMGGIYLYLGFKTLYQTKLISSFTYYTQIIFNFYQTLVSFVRQLITLKGLSQYVAPFIELAELKSTEEKGSKILEEIKTVEFKNVSFTYPNTKNQILNNISFKINANEKISIVGLNGSGKTTIIKLLTRLYDVTEGEILINDINIKEYDIKNYRKILSTVFQDFKMFSYDIASNIDPTYKKELLYKVLDKVDLKDKIEGLKFKEKTSYTKDYDPEGVMFSGGEEQKMAIARALYKQSDLIILDEPTSALDPMTEAAIYENFNEIVLNKTTIYISHRMSSSTFCDKILVINDGKVESFLPHKELMKNKESLYYQLFMSQAKNYKITKENIAHV</sequence>
<evidence type="ECO:0000259" key="9">
    <source>
        <dbReference type="PROSITE" id="PS50893"/>
    </source>
</evidence>
<evidence type="ECO:0000256" key="3">
    <source>
        <dbReference type="ARBA" id="ARBA00022692"/>
    </source>
</evidence>
<dbReference type="KEGG" id="apal:BN85403640"/>
<dbReference type="SMART" id="SM00382">
    <property type="entry name" value="AAA"/>
    <property type="match status" value="1"/>
</dbReference>
<gene>
    <name evidence="11" type="ORF">BN85403640</name>
</gene>
<evidence type="ECO:0000313" key="11">
    <source>
        <dbReference type="EMBL" id="CCV63941.1"/>
    </source>
</evidence>
<dbReference type="PANTHER" id="PTHR24221:SF654">
    <property type="entry name" value="ATP-BINDING CASSETTE SUB-FAMILY B MEMBER 6"/>
    <property type="match status" value="1"/>
</dbReference>
<dbReference type="GO" id="GO:0005886">
    <property type="term" value="C:plasma membrane"/>
    <property type="evidence" value="ECO:0007669"/>
    <property type="project" value="UniProtKB-SubCell"/>
</dbReference>
<dbReference type="Gene3D" id="3.40.50.300">
    <property type="entry name" value="P-loop containing nucleotide triphosphate hydrolases"/>
    <property type="match status" value="1"/>
</dbReference>
<dbReference type="Proteomes" id="UP000032740">
    <property type="component" value="Chromosome"/>
</dbReference>
<accession>U4KR86</accession>
<keyword evidence="7 8" id="KW-0472">Membrane</keyword>
<dbReference type="SUPFAM" id="SSF52540">
    <property type="entry name" value="P-loop containing nucleoside triphosphate hydrolases"/>
    <property type="match status" value="1"/>
</dbReference>
<dbReference type="AlphaFoldDB" id="U4KR86"/>
<dbReference type="InterPro" id="IPR036640">
    <property type="entry name" value="ABC1_TM_sf"/>
</dbReference>
<feature type="transmembrane region" description="Helical" evidence="8">
    <location>
        <begin position="59"/>
        <end position="80"/>
    </location>
</feature>
<dbReference type="RefSeq" id="WP_026656615.1">
    <property type="nucleotide sequence ID" value="NC_022538.1"/>
</dbReference>
<dbReference type="Gene3D" id="1.20.1560.10">
    <property type="entry name" value="ABC transporter type 1, transmembrane domain"/>
    <property type="match status" value="1"/>
</dbReference>
<dbReference type="Pfam" id="PF00005">
    <property type="entry name" value="ABC_tran"/>
    <property type="match status" value="1"/>
</dbReference>
<dbReference type="STRING" id="1318466.BN85403640"/>
<comment type="similarity">
    <text evidence="2">Belongs to the ABC transporter superfamily.</text>
</comment>
<keyword evidence="12" id="KW-1185">Reference proteome</keyword>
<feature type="domain" description="ABC transporter" evidence="9">
    <location>
        <begin position="337"/>
        <end position="573"/>
    </location>
</feature>
<dbReference type="InterPro" id="IPR003593">
    <property type="entry name" value="AAA+_ATPase"/>
</dbReference>
<proteinExistence type="inferred from homology"/>
<dbReference type="OrthoDB" id="400069at2"/>
<reference evidence="11 12" key="1">
    <citation type="journal article" date="2013" name="J. Mol. Microbiol. Biotechnol.">
        <title>Analysis of the Complete Genomes of Acholeplasma brassicae , A. palmae and A. laidlawii and Their Comparison to the Obligate Parasites from ' Candidatus Phytoplasma'.</title>
        <authorList>
            <person name="Kube M."/>
            <person name="Siewert C."/>
            <person name="Migdoll A.M."/>
            <person name="Duduk B."/>
            <person name="Holz S."/>
            <person name="Rabus R."/>
            <person name="Seemuller E."/>
            <person name="Mitrovic J."/>
            <person name="Muller I."/>
            <person name="Buttner C."/>
            <person name="Reinhardt R."/>
        </authorList>
    </citation>
    <scope>NUCLEOTIDE SEQUENCE [LARGE SCALE GENOMIC DNA]</scope>
    <source>
        <strain evidence="11 12">J233</strain>
    </source>
</reference>
<evidence type="ECO:0000259" key="10">
    <source>
        <dbReference type="PROSITE" id="PS50929"/>
    </source>
</evidence>
<dbReference type="InterPro" id="IPR039421">
    <property type="entry name" value="Type_1_exporter"/>
</dbReference>
<evidence type="ECO:0000256" key="7">
    <source>
        <dbReference type="ARBA" id="ARBA00023136"/>
    </source>
</evidence>
<dbReference type="GO" id="GO:0005524">
    <property type="term" value="F:ATP binding"/>
    <property type="evidence" value="ECO:0007669"/>
    <property type="project" value="UniProtKB-KW"/>
</dbReference>
<dbReference type="HOGENOM" id="CLU_000604_84_3_14"/>
<keyword evidence="3 8" id="KW-0812">Transmembrane</keyword>
<feature type="transmembrane region" description="Helical" evidence="8">
    <location>
        <begin position="249"/>
        <end position="268"/>
    </location>
</feature>
<dbReference type="GO" id="GO:0140359">
    <property type="term" value="F:ABC-type transporter activity"/>
    <property type="evidence" value="ECO:0007669"/>
    <property type="project" value="InterPro"/>
</dbReference>
<dbReference type="PROSITE" id="PS50893">
    <property type="entry name" value="ABC_TRANSPORTER_2"/>
    <property type="match status" value="1"/>
</dbReference>
<feature type="transmembrane region" description="Helical" evidence="8">
    <location>
        <begin position="129"/>
        <end position="153"/>
    </location>
</feature>
<keyword evidence="6 8" id="KW-1133">Transmembrane helix</keyword>
<feature type="transmembrane region" description="Helical" evidence="8">
    <location>
        <begin position="20"/>
        <end position="39"/>
    </location>
</feature>
<dbReference type="SUPFAM" id="SSF90123">
    <property type="entry name" value="ABC transporter transmembrane region"/>
    <property type="match status" value="1"/>
</dbReference>
<evidence type="ECO:0000256" key="6">
    <source>
        <dbReference type="ARBA" id="ARBA00022989"/>
    </source>
</evidence>
<dbReference type="InterPro" id="IPR027417">
    <property type="entry name" value="P-loop_NTPase"/>
</dbReference>
<evidence type="ECO:0000256" key="2">
    <source>
        <dbReference type="ARBA" id="ARBA00005417"/>
    </source>
</evidence>
<dbReference type="InterPro" id="IPR003439">
    <property type="entry name" value="ABC_transporter-like_ATP-bd"/>
</dbReference>
<feature type="domain" description="ABC transmembrane type-1" evidence="10">
    <location>
        <begin position="21"/>
        <end position="306"/>
    </location>
</feature>
<evidence type="ECO:0000313" key="12">
    <source>
        <dbReference type="Proteomes" id="UP000032740"/>
    </source>
</evidence>